<evidence type="ECO:0000256" key="2">
    <source>
        <dbReference type="ARBA" id="ARBA00022553"/>
    </source>
</evidence>
<keyword evidence="15" id="KW-1185">Reference proteome</keyword>
<dbReference type="GO" id="GO:0003677">
    <property type="term" value="F:DNA binding"/>
    <property type="evidence" value="ECO:0007669"/>
    <property type="project" value="UniProtKB-KW"/>
</dbReference>
<dbReference type="PANTHER" id="PTHR15180:SF1">
    <property type="entry name" value="GENERAL TRANSCRIPTION FACTOR 3C POLYPEPTIDE 1"/>
    <property type="match status" value="1"/>
</dbReference>
<evidence type="ECO:0000256" key="6">
    <source>
        <dbReference type="SAM" id="MobiDB-lite"/>
    </source>
</evidence>
<dbReference type="PANTHER" id="PTHR15180">
    <property type="entry name" value="GENERAL TRANSCRIPTION FACTOR 3C POLYPEPTIDE 1"/>
    <property type="match status" value="1"/>
</dbReference>
<dbReference type="CDD" id="cd16169">
    <property type="entry name" value="Tau138_eWH"/>
    <property type="match status" value="1"/>
</dbReference>
<evidence type="ECO:0000259" key="11">
    <source>
        <dbReference type="Pfam" id="PF24655"/>
    </source>
</evidence>
<proteinExistence type="predicted"/>
<keyword evidence="4" id="KW-0804">Transcription</keyword>
<reference evidence="14 15" key="1">
    <citation type="submission" date="2023-10" db="EMBL/GenBank/DDBJ databases">
        <title>Chromosome-scale genome assembly provides insights into flower coloration mechanisms of Canna indica.</title>
        <authorList>
            <person name="Li C."/>
        </authorList>
    </citation>
    <scope>NUCLEOTIDE SEQUENCE [LARGE SCALE GENOMIC DNA]</scope>
    <source>
        <tissue evidence="14">Flower</tissue>
    </source>
</reference>
<dbReference type="InterPro" id="IPR056062">
    <property type="entry name" value="DUF7645"/>
</dbReference>
<dbReference type="Pfam" id="PF24101">
    <property type="entry name" value="WHD_GTF3C1"/>
    <property type="match status" value="1"/>
</dbReference>
<dbReference type="Pfam" id="PF04182">
    <property type="entry name" value="B-block_TFIIIC"/>
    <property type="match status" value="1"/>
</dbReference>
<feature type="domain" description="General transcription factor 3C polypeptide 1 winged-helix" evidence="8">
    <location>
        <begin position="1"/>
        <end position="101"/>
    </location>
</feature>
<keyword evidence="3" id="KW-0238">DNA-binding</keyword>
<dbReference type="InterPro" id="IPR044210">
    <property type="entry name" value="Tfc3-like"/>
</dbReference>
<evidence type="ECO:0000259" key="7">
    <source>
        <dbReference type="Pfam" id="PF04182"/>
    </source>
</evidence>
<dbReference type="Pfam" id="PF24538">
    <property type="entry name" value="DUF7599"/>
    <property type="match status" value="1"/>
</dbReference>
<dbReference type="Pfam" id="PF24658">
    <property type="entry name" value="DUF7647"/>
    <property type="match status" value="1"/>
</dbReference>
<accession>A0AAQ3JYY2</accession>
<dbReference type="InterPro" id="IPR036390">
    <property type="entry name" value="WH_DNA-bd_sf"/>
</dbReference>
<dbReference type="InterPro" id="IPR035625">
    <property type="entry name" value="Tfc3-like_eWH"/>
</dbReference>
<feature type="domain" description="GTF3C1 extended winged-helix" evidence="9">
    <location>
        <begin position="557"/>
        <end position="665"/>
    </location>
</feature>
<name>A0AAQ3JYY2_9LILI</name>
<dbReference type="InterPro" id="IPR056020">
    <property type="entry name" value="DUF7599"/>
</dbReference>
<feature type="domain" description="DUF7599" evidence="10">
    <location>
        <begin position="242"/>
        <end position="326"/>
    </location>
</feature>
<dbReference type="Pfam" id="PF24657">
    <property type="entry name" value="DUF7646"/>
    <property type="match status" value="1"/>
</dbReference>
<feature type="region of interest" description="Disordered" evidence="6">
    <location>
        <begin position="1750"/>
        <end position="1774"/>
    </location>
</feature>
<gene>
    <name evidence="14" type="ORF">Cni_G07578</name>
</gene>
<evidence type="ECO:0000259" key="8">
    <source>
        <dbReference type="Pfam" id="PF23704"/>
    </source>
</evidence>
<evidence type="ECO:0000259" key="12">
    <source>
        <dbReference type="Pfam" id="PF24657"/>
    </source>
</evidence>
<feature type="domain" description="B-block binding subunit of TFIIIC" evidence="7">
    <location>
        <begin position="112"/>
        <end position="197"/>
    </location>
</feature>
<dbReference type="InterPro" id="IPR056064">
    <property type="entry name" value="DUF7647"/>
</dbReference>
<evidence type="ECO:0008006" key="16">
    <source>
        <dbReference type="Google" id="ProtNLM"/>
    </source>
</evidence>
<dbReference type="InterPro" id="IPR056428">
    <property type="entry name" value="WH_GTF3C1"/>
</dbReference>
<dbReference type="SUPFAM" id="SSF46785">
    <property type="entry name" value="Winged helix' DNA-binding domain"/>
    <property type="match status" value="1"/>
</dbReference>
<keyword evidence="5" id="KW-0539">Nucleus</keyword>
<dbReference type="InterPro" id="IPR056467">
    <property type="entry name" value="eWH_GTF3C1"/>
</dbReference>
<feature type="domain" description="DUF7647" evidence="13">
    <location>
        <begin position="747"/>
        <end position="924"/>
    </location>
</feature>
<dbReference type="Proteomes" id="UP001327560">
    <property type="component" value="Chromosome 2"/>
</dbReference>
<dbReference type="GO" id="GO:0006384">
    <property type="term" value="P:transcription initiation at RNA polymerase III promoter"/>
    <property type="evidence" value="ECO:0007669"/>
    <property type="project" value="InterPro"/>
</dbReference>
<organism evidence="14 15">
    <name type="scientific">Canna indica</name>
    <name type="common">Indian-shot</name>
    <dbReference type="NCBI Taxonomy" id="4628"/>
    <lineage>
        <taxon>Eukaryota</taxon>
        <taxon>Viridiplantae</taxon>
        <taxon>Streptophyta</taxon>
        <taxon>Embryophyta</taxon>
        <taxon>Tracheophyta</taxon>
        <taxon>Spermatophyta</taxon>
        <taxon>Magnoliopsida</taxon>
        <taxon>Liliopsida</taxon>
        <taxon>Zingiberales</taxon>
        <taxon>Cannaceae</taxon>
        <taxon>Canna</taxon>
    </lineage>
</organism>
<sequence>MDSIISAAIEEICGKAAGGILLSDLWPSLRGSLSGAGLPTGDAVNKAIWARLLAHPGLRFEAHGSPLVSQDPSIQSMEEAERIGVKIVAGEHLRDCFLGIYDLKASASEISQIQRAALERLAASRTNGVTQSELGKEFGIKGNSFFYIVRNLESQQLIVRQPTILRAKESGADGENAQENSSVVSTNLLHLYRYAKNLNLNPQQRFEITRADILDGMGHVDESSSNVVEISGDFTKGDVSVKDYLPAMKAICDKLEEACGKVLVVSDIKTSLGYKKSTGHRAWRNILQRLKDANLVEEFQAEVNKRVVICLRLLKKFDPSDFQPKKGMHSHDSFENENSTKIGKRGHVTNHLVELPLEHCIYDMVDAEGQKGLTIPEVSRRLGFTTKKLYKRISTMRERFRMRWQAELHDRTPVYRVWTFENYPHHSSDALRGKQEALPYKNDLLFQSKNLTSPSCQLINLCSTSDPLPLEKKEFGSVGLGVVPSTISPRSDQVTQKIKCSVDQQNDINGLSIVPYNKKPESMETALEMNVQQLKGGQLVSSTSFGVKAARQRSISTLNSTRREEWIVKKLKKERFVLTVELHKWLEELEKGKHTKMCRKTLIHILNKLQKEGLCKCIQVSIPVLTNYNRHRITDVILHPSVENLSPELLEKIYRKQRDFDVRIRVQASAKSRNCHPVHKLTSLSIPRKNVEDRNALIESMRANGFVSARMVRAKLLHKFLWSYVSNSPNWNDTVDCSPCGYGLKSTQSTCHLFALDEAIKRMPLELFLQVVGSPKEIENMVERCKLGLRLSDIPLSEYKSLLDCGATFRLSCIINILVRMKLMQLVKEGVIEDDNGLPHAVLTYAMELKPYIEEPMIQTPVTSHVRVDLRPRIRHDFVLLKPEAVDVYWETLEYCYAAANKQAASHAFPGSSAQEVFQIRSWTSLRVMTAEQRSELLEHVNNVDPKKKISFKDCIRIARELNLTVEQVLRVSYDRRQSRLSSYSRILKYKQHENRIGGDNSESFYRKRKRSFIDGSTNPAFEENGPIGASKEKIYLTPGVDAQSTGRSSCSPVINKSCLSACRDHNNVKHAVDLEDGRNHAFIRCAFPRQPMRAKRFSWTDSLDRQLVMQYARQRAILGARFYRVDWSSLSDLPALPGTCRRRMTVLISNSNVRRAVMRLCNLLGERYARYLEKTRMMKEKESHPQNLTLNHESVSEANFQHCFWDNFEDPDIKIAVDEIIRYKRLTKFQYVKTQGSKHGKEMPDFPPTSVPNLDIHESSQPAFKEKNVVSECDGSETQKLIPRCKKVNIISTSANRSSSHHSHRNLMKILNSRYTIMKKKVCESLAVANAVELLKLVFLSTSTSPEVQSSLVAILQLYSENDIFTAFNYLKEMNFMVVGHGSRPFVLSKKFWHHASSSPFPIDSGKRADEFSSWLSKQEKHLMEDGVSLTRDLQCGEICHLFALVSSGEFTISPCLPKEGIGEADEVEHDKVSDSNNLKRKSSEFELNNFKKVKKPRIEMKMDNDYCSRREKGFPGIRVVLNRKIISQADTFWIPREQESLKCHLWDDNSQGLSHKTVGSTLLSNLMYQNFRSSTSVSENLPWDAMISYAQCLSAVYMGRNKASNFSHELFKSVHSAVFQAGELGLAMNEISQAVDPHGHQLTEVIVDTLEAFQSVIKVNSYDDIRVLDSSHKYKYFIQSPGVHAPQMPIYKHAQVMSYGASQQTFEKKTNISYQFGESSRNFCDGHKVTIFDLPSETIILDVEGQESNSGKALPEESMEVVDSNQGKDAEERNCTTVSDGHKVTILDLPTDTTMLDVEGQDSKSGAALPEERMVVAESDQGKDGQERNSATVSETHVCCPILPWVNGDGSTNTIVYKGLTRRLLGTVMQNPGILEEDIIWRMDVLNPQSCRRLIELMILENHLTVRMLSQTPSSAPVMLQKHFGSCLSNAKPIFRKHFFANPRSGTLL</sequence>
<dbReference type="InterPro" id="IPR007309">
    <property type="entry name" value="TFIIIC_Bblock-bd"/>
</dbReference>
<evidence type="ECO:0000256" key="3">
    <source>
        <dbReference type="ARBA" id="ARBA00023125"/>
    </source>
</evidence>
<dbReference type="GO" id="GO:0042791">
    <property type="term" value="P:5S class rRNA transcription by RNA polymerase III"/>
    <property type="evidence" value="ECO:0007669"/>
    <property type="project" value="TreeGrafter"/>
</dbReference>
<protein>
    <recommendedName>
        <fullName evidence="16">B-block binding subunit of TFIIIC domain-containing protein</fullName>
    </recommendedName>
</protein>
<evidence type="ECO:0000256" key="5">
    <source>
        <dbReference type="ARBA" id="ARBA00023242"/>
    </source>
</evidence>
<dbReference type="InterPro" id="IPR056063">
    <property type="entry name" value="DUF7646"/>
</dbReference>
<evidence type="ECO:0000259" key="13">
    <source>
        <dbReference type="Pfam" id="PF24658"/>
    </source>
</evidence>
<evidence type="ECO:0000256" key="4">
    <source>
        <dbReference type="ARBA" id="ARBA00023163"/>
    </source>
</evidence>
<evidence type="ECO:0000259" key="9">
    <source>
        <dbReference type="Pfam" id="PF24101"/>
    </source>
</evidence>
<evidence type="ECO:0000256" key="1">
    <source>
        <dbReference type="ARBA" id="ARBA00004123"/>
    </source>
</evidence>
<comment type="subcellular location">
    <subcellularLocation>
        <location evidence="1">Nucleus</location>
    </subcellularLocation>
</comment>
<keyword evidence="2" id="KW-0597">Phosphoprotein</keyword>
<dbReference type="EMBL" id="CP136891">
    <property type="protein sequence ID" value="WOK98866.1"/>
    <property type="molecule type" value="Genomic_DNA"/>
</dbReference>
<evidence type="ECO:0000313" key="14">
    <source>
        <dbReference type="EMBL" id="WOK98866.1"/>
    </source>
</evidence>
<evidence type="ECO:0000313" key="15">
    <source>
        <dbReference type="Proteomes" id="UP001327560"/>
    </source>
</evidence>
<evidence type="ECO:0000259" key="10">
    <source>
        <dbReference type="Pfam" id="PF24538"/>
    </source>
</evidence>
<feature type="domain" description="DUF7646" evidence="12">
    <location>
        <begin position="343"/>
        <end position="426"/>
    </location>
</feature>
<dbReference type="GO" id="GO:0005634">
    <property type="term" value="C:nucleus"/>
    <property type="evidence" value="ECO:0007669"/>
    <property type="project" value="UniProtKB-SubCell"/>
</dbReference>
<dbReference type="Pfam" id="PF23704">
    <property type="entry name" value="WHD_GTF3C1_N"/>
    <property type="match status" value="1"/>
</dbReference>
<dbReference type="GO" id="GO:0000127">
    <property type="term" value="C:transcription factor TFIIIC complex"/>
    <property type="evidence" value="ECO:0007669"/>
    <property type="project" value="InterPro"/>
</dbReference>
<feature type="domain" description="DUF7645" evidence="11">
    <location>
        <begin position="925"/>
        <end position="983"/>
    </location>
</feature>
<dbReference type="Pfam" id="PF24655">
    <property type="entry name" value="DUF7645"/>
    <property type="match status" value="1"/>
</dbReference>